<organism evidence="9">
    <name type="scientific">Ensete ventricosum</name>
    <name type="common">Abyssinian banana</name>
    <name type="synonym">Musa ensete</name>
    <dbReference type="NCBI Taxonomy" id="4639"/>
    <lineage>
        <taxon>Eukaryota</taxon>
        <taxon>Viridiplantae</taxon>
        <taxon>Streptophyta</taxon>
        <taxon>Embryophyta</taxon>
        <taxon>Tracheophyta</taxon>
        <taxon>Spermatophyta</taxon>
        <taxon>Magnoliopsida</taxon>
        <taxon>Liliopsida</taxon>
        <taxon>Zingiberales</taxon>
        <taxon>Musaceae</taxon>
        <taxon>Ensete</taxon>
    </lineage>
</organism>
<accession>A0A445MDZ3</accession>
<protein>
    <recommendedName>
        <fullName evidence="3">Mediator of RNA polymerase II transcription subunit 13</fullName>
    </recommendedName>
</protein>
<dbReference type="InterPro" id="IPR051139">
    <property type="entry name" value="Mediator_complx_sub13"/>
</dbReference>
<dbReference type="EMBL" id="KV875687">
    <property type="protein sequence ID" value="RZR72444.1"/>
    <property type="molecule type" value="Genomic_DNA"/>
</dbReference>
<dbReference type="GO" id="GO:0045944">
    <property type="term" value="P:positive regulation of transcription by RNA polymerase II"/>
    <property type="evidence" value="ECO:0007669"/>
    <property type="project" value="TreeGrafter"/>
</dbReference>
<keyword evidence="8" id="KW-0732">Signal</keyword>
<dbReference type="Proteomes" id="UP000290560">
    <property type="component" value="Unassembled WGS sequence"/>
</dbReference>
<dbReference type="PANTHER" id="PTHR48249">
    <property type="entry name" value="MEDIATOR OF RNA POLYMERASE II TRANSCRIPTION SUBUNIT 13"/>
    <property type="match status" value="1"/>
</dbReference>
<feature type="signal peptide" evidence="8">
    <location>
        <begin position="1"/>
        <end position="19"/>
    </location>
</feature>
<dbReference type="GO" id="GO:0016592">
    <property type="term" value="C:mediator complex"/>
    <property type="evidence" value="ECO:0007669"/>
    <property type="project" value="TreeGrafter"/>
</dbReference>
<dbReference type="PANTHER" id="PTHR48249:SF3">
    <property type="entry name" value="MEDIATOR OF RNA POLYMERASE II TRANSCRIPTION SUBUNIT 13"/>
    <property type="match status" value="1"/>
</dbReference>
<evidence type="ECO:0000313" key="9">
    <source>
        <dbReference type="EMBL" id="RZR72444.1"/>
    </source>
</evidence>
<evidence type="ECO:0000256" key="7">
    <source>
        <dbReference type="ARBA" id="ARBA00023242"/>
    </source>
</evidence>
<comment type="subcellular location">
    <subcellularLocation>
        <location evidence="1">Nucleus</location>
    </subcellularLocation>
</comment>
<keyword evidence="4" id="KW-0678">Repressor</keyword>
<evidence type="ECO:0000256" key="2">
    <source>
        <dbReference type="ARBA" id="ARBA00009354"/>
    </source>
</evidence>
<reference evidence="9" key="1">
    <citation type="journal article" date="2018" name="Data Brief">
        <title>Genome sequence data from 17 accessions of Ensete ventricosum, a staple food crop for millions in Ethiopia.</title>
        <authorList>
            <person name="Yemataw Z."/>
            <person name="Muzemil S."/>
            <person name="Ambachew D."/>
            <person name="Tripathi L."/>
            <person name="Tesfaye K."/>
            <person name="Chala A."/>
            <person name="Farbos A."/>
            <person name="O'Neill P."/>
            <person name="Moore K."/>
            <person name="Grant M."/>
            <person name="Studholme D.J."/>
        </authorList>
    </citation>
    <scope>NUCLEOTIDE SEQUENCE [LARGE SCALE GENOMIC DNA]</scope>
    <source>
        <tissue evidence="9">Leaf</tissue>
    </source>
</reference>
<name>A0A445MDZ3_ENSVE</name>
<evidence type="ECO:0000256" key="5">
    <source>
        <dbReference type="ARBA" id="ARBA00023015"/>
    </source>
</evidence>
<keyword evidence="7" id="KW-0539">Nucleus</keyword>
<proteinExistence type="inferred from homology"/>
<sequence length="84" mass="9386">MLFCLIVVGSGLWLAPGDSEEVGVALTQALRNSLERFFFILANVHYFCRRPQPTIEFTFAATEEAIYVHAVVSAKSVKFTILSF</sequence>
<evidence type="ECO:0000256" key="1">
    <source>
        <dbReference type="ARBA" id="ARBA00004123"/>
    </source>
</evidence>
<dbReference type="GO" id="GO:0003713">
    <property type="term" value="F:transcription coactivator activity"/>
    <property type="evidence" value="ECO:0007669"/>
    <property type="project" value="TreeGrafter"/>
</dbReference>
<dbReference type="AlphaFoldDB" id="A0A445MDZ3"/>
<keyword evidence="6" id="KW-0804">Transcription</keyword>
<comment type="similarity">
    <text evidence="2">Belongs to the Mediator complex subunit 13 family.</text>
</comment>
<feature type="chain" id="PRO_5019260943" description="Mediator of RNA polymerase II transcription subunit 13" evidence="8">
    <location>
        <begin position="20"/>
        <end position="84"/>
    </location>
</feature>
<evidence type="ECO:0000256" key="8">
    <source>
        <dbReference type="SAM" id="SignalP"/>
    </source>
</evidence>
<evidence type="ECO:0000256" key="4">
    <source>
        <dbReference type="ARBA" id="ARBA00022491"/>
    </source>
</evidence>
<evidence type="ECO:0000256" key="6">
    <source>
        <dbReference type="ARBA" id="ARBA00023163"/>
    </source>
</evidence>
<keyword evidence="5" id="KW-0805">Transcription regulation</keyword>
<gene>
    <name evidence="9" type="ORF">BHM03_00013466</name>
</gene>
<evidence type="ECO:0000256" key="3">
    <source>
        <dbReference type="ARBA" id="ARBA00019618"/>
    </source>
</evidence>